<accession>A0AAD8NIK7</accession>
<reference evidence="1" key="1">
    <citation type="journal article" date="2023" name="bioRxiv">
        <title>Improved chromosome-level genome assembly for marigold (Tagetes erecta).</title>
        <authorList>
            <person name="Jiang F."/>
            <person name="Yuan L."/>
            <person name="Wang S."/>
            <person name="Wang H."/>
            <person name="Xu D."/>
            <person name="Wang A."/>
            <person name="Fan W."/>
        </authorList>
    </citation>
    <scope>NUCLEOTIDE SEQUENCE</scope>
    <source>
        <strain evidence="1">WSJ</strain>
        <tissue evidence="1">Leaf</tissue>
    </source>
</reference>
<comment type="caution">
    <text evidence="1">The sequence shown here is derived from an EMBL/GenBank/DDBJ whole genome shotgun (WGS) entry which is preliminary data.</text>
</comment>
<dbReference type="AlphaFoldDB" id="A0AAD8NIK7"/>
<proteinExistence type="predicted"/>
<dbReference type="Proteomes" id="UP001229421">
    <property type="component" value="Unassembled WGS sequence"/>
</dbReference>
<sequence length="70" mass="8221">MFLSDSSLERQNHLYRRKIQKNAQQFFTVSSPLIRYILITIPTHQSSKFLPNLINHQPLSLSLKKVVKNI</sequence>
<keyword evidence="2" id="KW-1185">Reference proteome</keyword>
<evidence type="ECO:0000313" key="1">
    <source>
        <dbReference type="EMBL" id="KAK1410222.1"/>
    </source>
</evidence>
<name>A0AAD8NIK7_TARER</name>
<evidence type="ECO:0000313" key="2">
    <source>
        <dbReference type="Proteomes" id="UP001229421"/>
    </source>
</evidence>
<organism evidence="1 2">
    <name type="scientific">Tagetes erecta</name>
    <name type="common">African marigold</name>
    <dbReference type="NCBI Taxonomy" id="13708"/>
    <lineage>
        <taxon>Eukaryota</taxon>
        <taxon>Viridiplantae</taxon>
        <taxon>Streptophyta</taxon>
        <taxon>Embryophyta</taxon>
        <taxon>Tracheophyta</taxon>
        <taxon>Spermatophyta</taxon>
        <taxon>Magnoliopsida</taxon>
        <taxon>eudicotyledons</taxon>
        <taxon>Gunneridae</taxon>
        <taxon>Pentapetalae</taxon>
        <taxon>asterids</taxon>
        <taxon>campanulids</taxon>
        <taxon>Asterales</taxon>
        <taxon>Asteraceae</taxon>
        <taxon>Asteroideae</taxon>
        <taxon>Heliantheae alliance</taxon>
        <taxon>Tageteae</taxon>
        <taxon>Tagetes</taxon>
    </lineage>
</organism>
<protein>
    <submittedName>
        <fullName evidence="1">Uncharacterized protein</fullName>
    </submittedName>
</protein>
<gene>
    <name evidence="1" type="ORF">QVD17_36757</name>
</gene>
<dbReference type="EMBL" id="JAUHHV010000010">
    <property type="protein sequence ID" value="KAK1410222.1"/>
    <property type="molecule type" value="Genomic_DNA"/>
</dbReference>